<reference evidence="2" key="1">
    <citation type="submission" date="2005-09" db="EMBL/GenBank/DDBJ databases">
        <authorList>
            <person name="Mural R.J."/>
            <person name="Li P.W."/>
            <person name="Adams M.D."/>
            <person name="Amanatides P.G."/>
            <person name="Baden-Tillson H."/>
            <person name="Barnstead M."/>
            <person name="Chin S.H."/>
            <person name="Dew I."/>
            <person name="Evans C.A."/>
            <person name="Ferriera S."/>
            <person name="Flanigan M."/>
            <person name="Fosler C."/>
            <person name="Glodek A."/>
            <person name="Gu Z."/>
            <person name="Holt R.A."/>
            <person name="Jennings D."/>
            <person name="Kraft C.L."/>
            <person name="Lu F."/>
            <person name="Nguyen T."/>
            <person name="Nusskern D.R."/>
            <person name="Pfannkoch C.M."/>
            <person name="Sitter C."/>
            <person name="Sutton G.G."/>
            <person name="Venter J.C."/>
            <person name="Wang Z."/>
            <person name="Woodage T."/>
            <person name="Zheng X.H."/>
            <person name="Zhong F."/>
        </authorList>
    </citation>
    <scope>NUCLEOTIDE SEQUENCE [LARGE SCALE GENOMIC DNA]</scope>
    <source>
        <strain>BN</strain>
        <strain evidence="2">Sprague-Dawley</strain>
    </source>
</reference>
<evidence type="ECO:0000313" key="1">
    <source>
        <dbReference type="EMBL" id="EDL94952.1"/>
    </source>
</evidence>
<accession>A6JGU6</accession>
<gene>
    <name evidence="1" type="ORF">rCG_64282</name>
</gene>
<name>A6JGU6_RAT</name>
<proteinExistence type="predicted"/>
<sequence length="28" mass="3287">MPMDLTLGAYTPSKFKRAQRRVVLLAHW</sequence>
<dbReference type="EMBL" id="CH473985">
    <property type="protein sequence ID" value="EDL94952.1"/>
    <property type="molecule type" value="Genomic_DNA"/>
</dbReference>
<organism evidence="1 2">
    <name type="scientific">Rattus norvegicus</name>
    <name type="common">Rat</name>
    <dbReference type="NCBI Taxonomy" id="10116"/>
    <lineage>
        <taxon>Eukaryota</taxon>
        <taxon>Metazoa</taxon>
        <taxon>Chordata</taxon>
        <taxon>Craniata</taxon>
        <taxon>Vertebrata</taxon>
        <taxon>Euteleostomi</taxon>
        <taxon>Mammalia</taxon>
        <taxon>Eutheria</taxon>
        <taxon>Euarchontoglires</taxon>
        <taxon>Glires</taxon>
        <taxon>Rodentia</taxon>
        <taxon>Myomorpha</taxon>
        <taxon>Muroidea</taxon>
        <taxon>Muridae</taxon>
        <taxon>Murinae</taxon>
        <taxon>Rattus</taxon>
    </lineage>
</organism>
<dbReference type="AlphaFoldDB" id="A6JGU6"/>
<dbReference type="Proteomes" id="UP000234681">
    <property type="component" value="Chromosome 13"/>
</dbReference>
<protein>
    <submittedName>
        <fullName evidence="1">RCG64282</fullName>
    </submittedName>
</protein>
<evidence type="ECO:0000313" key="2">
    <source>
        <dbReference type="Proteomes" id="UP000234681"/>
    </source>
</evidence>